<evidence type="ECO:0000256" key="3">
    <source>
        <dbReference type="ARBA" id="ARBA00022525"/>
    </source>
</evidence>
<dbReference type="InterPro" id="IPR006081">
    <property type="entry name" value="Alpha-defensin_C"/>
</dbReference>
<evidence type="ECO:0000256" key="5">
    <source>
        <dbReference type="ARBA" id="ARBA00022729"/>
    </source>
</evidence>
<keyword evidence="6" id="KW-0211">Defensin</keyword>
<dbReference type="InterPro" id="IPR002366">
    <property type="entry name" value="Alpha-defensin_N"/>
</dbReference>
<dbReference type="PANTHER" id="PTHR11876">
    <property type="entry name" value="ALPHA-DEFENSIN 1"/>
    <property type="match status" value="1"/>
</dbReference>
<organism evidence="12 13">
    <name type="scientific">Erinaceus europaeus</name>
    <name type="common">Western European hedgehog</name>
    <dbReference type="NCBI Taxonomy" id="9365"/>
    <lineage>
        <taxon>Eukaryota</taxon>
        <taxon>Metazoa</taxon>
        <taxon>Chordata</taxon>
        <taxon>Craniata</taxon>
        <taxon>Vertebrata</taxon>
        <taxon>Euteleostomi</taxon>
        <taxon>Mammalia</taxon>
        <taxon>Eutheria</taxon>
        <taxon>Laurasiatheria</taxon>
        <taxon>Eulipotyphla</taxon>
        <taxon>Erinaceidae</taxon>
        <taxon>Erinaceinae</taxon>
        <taxon>Erinaceus</taxon>
    </lineage>
</organism>
<evidence type="ECO:0000256" key="7">
    <source>
        <dbReference type="ARBA" id="ARBA00023022"/>
    </source>
</evidence>
<keyword evidence="12" id="KW-1185">Reference proteome</keyword>
<keyword evidence="7" id="KW-0044">Antibiotic</keyword>
<evidence type="ECO:0000313" key="13">
    <source>
        <dbReference type="RefSeq" id="XP_060042426.1"/>
    </source>
</evidence>
<dbReference type="Proteomes" id="UP001652624">
    <property type="component" value="Chromosome 2"/>
</dbReference>
<evidence type="ECO:0000313" key="12">
    <source>
        <dbReference type="Proteomes" id="UP001652624"/>
    </source>
</evidence>
<evidence type="ECO:0000256" key="10">
    <source>
        <dbReference type="SAM" id="SignalP"/>
    </source>
</evidence>
<dbReference type="Pfam" id="PF00323">
    <property type="entry name" value="Defensin_1"/>
    <property type="match status" value="1"/>
</dbReference>
<evidence type="ECO:0000256" key="6">
    <source>
        <dbReference type="ARBA" id="ARBA00022940"/>
    </source>
</evidence>
<dbReference type="InterPro" id="IPR016327">
    <property type="entry name" value="Alpha-defensin"/>
</dbReference>
<keyword evidence="8" id="KW-1015">Disulfide bond</keyword>
<comment type="similarity">
    <text evidence="2">Belongs to the alpha-defensin family.</text>
</comment>
<keyword evidence="5 10" id="KW-0732">Signal</keyword>
<dbReference type="RefSeq" id="XP_060042426.1">
    <property type="nucleotide sequence ID" value="XM_060186443.1"/>
</dbReference>
<keyword evidence="3" id="KW-0964">Secreted</keyword>
<dbReference type="SMART" id="SM01418">
    <property type="entry name" value="Defensin_propep"/>
    <property type="match status" value="1"/>
</dbReference>
<name>A0ABM3X0T5_ERIEU</name>
<protein>
    <submittedName>
        <fullName evidence="13">Defensin alpha 5-like</fullName>
    </submittedName>
</protein>
<evidence type="ECO:0000256" key="4">
    <source>
        <dbReference type="ARBA" id="ARBA00022529"/>
    </source>
</evidence>
<feature type="compositionally biased region" description="Acidic residues" evidence="9">
    <location>
        <begin position="35"/>
        <end position="52"/>
    </location>
</feature>
<dbReference type="GeneID" id="132536968"/>
<accession>A0ABM3X0T5</accession>
<dbReference type="PROSITE" id="PS00269">
    <property type="entry name" value="DEFENSIN"/>
    <property type="match status" value="1"/>
</dbReference>
<evidence type="ECO:0000256" key="1">
    <source>
        <dbReference type="ARBA" id="ARBA00004613"/>
    </source>
</evidence>
<feature type="domain" description="Mammalian defensins" evidence="11">
    <location>
        <begin position="83"/>
        <end position="111"/>
    </location>
</feature>
<sequence length="112" mass="12252">MRTLALLSVLLLLALQGKAQPLGETSDQLPTTGDQETETEDQAPMTDDEDTTMDQPGAGNTGMSISLEGDAQDASGYQRRLNCYCRSRKCKPGENHTGRCINRGMRQNLCCR</sequence>
<evidence type="ECO:0000256" key="8">
    <source>
        <dbReference type="ARBA" id="ARBA00023157"/>
    </source>
</evidence>
<gene>
    <name evidence="13" type="primary">LOC132536968</name>
</gene>
<feature type="chain" id="PRO_5045748135" evidence="10">
    <location>
        <begin position="20"/>
        <end position="112"/>
    </location>
</feature>
<dbReference type="PIRSF" id="PIRSF001875">
    <property type="entry name" value="Alpha-defensin"/>
    <property type="match status" value="1"/>
</dbReference>
<evidence type="ECO:0000256" key="9">
    <source>
        <dbReference type="SAM" id="MobiDB-lite"/>
    </source>
</evidence>
<feature type="signal peptide" evidence="10">
    <location>
        <begin position="1"/>
        <end position="19"/>
    </location>
</feature>
<proteinExistence type="inferred from homology"/>
<evidence type="ECO:0000259" key="11">
    <source>
        <dbReference type="PROSITE" id="PS00269"/>
    </source>
</evidence>
<reference evidence="12" key="1">
    <citation type="submission" date="2025-05" db="UniProtKB">
        <authorList>
            <consortium name="RefSeq"/>
        </authorList>
    </citation>
    <scope>NUCLEOTIDE SEQUENCE [LARGE SCALE GENOMIC DNA]</scope>
</reference>
<reference evidence="13" key="2">
    <citation type="submission" date="2025-08" db="UniProtKB">
        <authorList>
            <consortium name="RefSeq"/>
        </authorList>
    </citation>
    <scope>IDENTIFICATION</scope>
</reference>
<keyword evidence="4" id="KW-0929">Antimicrobial</keyword>
<comment type="subcellular location">
    <subcellularLocation>
        <location evidence="1">Secreted</location>
    </subcellularLocation>
</comment>
<feature type="region of interest" description="Disordered" evidence="9">
    <location>
        <begin position="19"/>
        <end position="68"/>
    </location>
</feature>
<dbReference type="Pfam" id="PF00879">
    <property type="entry name" value="Defensin_propep"/>
    <property type="match status" value="1"/>
</dbReference>
<evidence type="ECO:0000256" key="2">
    <source>
        <dbReference type="ARBA" id="ARBA00006519"/>
    </source>
</evidence>
<dbReference type="PANTHER" id="PTHR11876:SF28">
    <property type="entry name" value="ALPHA-DEFENSIN 1"/>
    <property type="match status" value="1"/>
</dbReference>